<reference evidence="1" key="1">
    <citation type="submission" date="2021-04" db="EMBL/GenBank/DDBJ databases">
        <title>Ouciella asimina sp. nov., isolated from the surface seawater in the hydrothermal field of Okinawa Trough.</title>
        <authorList>
            <person name="Shuang W."/>
        </authorList>
    </citation>
    <scope>NUCLEOTIDE SEQUENCE</scope>
    <source>
        <strain evidence="1">LXI357</strain>
    </source>
</reference>
<sequence length="197" mass="22012">MSRPAFRERRVGGRKPKGKRIGIAYDGQRTEDGYFRGWQQVLAQGKMQVFPNYVKSGGNPRTAVREAGKLRRRDPDLDELWCVSDVDDTSADEILQAVAEAKRSGINLCLSNRCFEIWLVCHFEKTTRYISSESDAVALLQPHSDGYSANNKAIDFGKLFPLTEVAIANAVWLAEQGHDNPSTEVHRLVAKLFSALG</sequence>
<dbReference type="Pfam" id="PF13707">
    <property type="entry name" value="RloB"/>
    <property type="match status" value="1"/>
</dbReference>
<keyword evidence="2" id="KW-1185">Reference proteome</keyword>
<protein>
    <submittedName>
        <fullName evidence="1">RloB domain-containing protein</fullName>
    </submittedName>
</protein>
<dbReference type="EMBL" id="JAGRQC010000007">
    <property type="protein sequence ID" value="MBR0553986.1"/>
    <property type="molecule type" value="Genomic_DNA"/>
</dbReference>
<dbReference type="RefSeq" id="WP_284055238.1">
    <property type="nucleotide sequence ID" value="NZ_JAGRQC010000007.1"/>
</dbReference>
<dbReference type="AlphaFoldDB" id="A0A8T4IPK4"/>
<evidence type="ECO:0000313" key="1">
    <source>
        <dbReference type="EMBL" id="MBR0553986.1"/>
    </source>
</evidence>
<gene>
    <name evidence="1" type="ORF">J7S20_15890</name>
</gene>
<accession>A0A8T4IPK4</accession>
<comment type="caution">
    <text evidence="1">The sequence shown here is derived from an EMBL/GenBank/DDBJ whole genome shotgun (WGS) entry which is preliminary data.</text>
</comment>
<proteinExistence type="predicted"/>
<name>A0A8T4IPK4_9SPHN</name>
<organism evidence="1 2">
    <name type="scientific">Stakelama marina</name>
    <dbReference type="NCBI Taxonomy" id="2826939"/>
    <lineage>
        <taxon>Bacteria</taxon>
        <taxon>Pseudomonadati</taxon>
        <taxon>Pseudomonadota</taxon>
        <taxon>Alphaproteobacteria</taxon>
        <taxon>Sphingomonadales</taxon>
        <taxon>Sphingomonadaceae</taxon>
        <taxon>Stakelama</taxon>
    </lineage>
</organism>
<dbReference type="Proteomes" id="UP000676996">
    <property type="component" value="Unassembled WGS sequence"/>
</dbReference>
<evidence type="ECO:0000313" key="2">
    <source>
        <dbReference type="Proteomes" id="UP000676996"/>
    </source>
</evidence>
<dbReference type="InterPro" id="IPR025591">
    <property type="entry name" value="RloB"/>
</dbReference>